<keyword evidence="3" id="KW-1185">Reference proteome</keyword>
<dbReference type="AlphaFoldDB" id="A0A8X6QZM4"/>
<proteinExistence type="predicted"/>
<dbReference type="OrthoDB" id="6436503at2759"/>
<organism evidence="2 3">
    <name type="scientific">Nephila pilipes</name>
    <name type="common">Giant wood spider</name>
    <name type="synonym">Nephila maculata</name>
    <dbReference type="NCBI Taxonomy" id="299642"/>
    <lineage>
        <taxon>Eukaryota</taxon>
        <taxon>Metazoa</taxon>
        <taxon>Ecdysozoa</taxon>
        <taxon>Arthropoda</taxon>
        <taxon>Chelicerata</taxon>
        <taxon>Arachnida</taxon>
        <taxon>Araneae</taxon>
        <taxon>Araneomorphae</taxon>
        <taxon>Entelegynae</taxon>
        <taxon>Araneoidea</taxon>
        <taxon>Nephilidae</taxon>
        <taxon>Nephila</taxon>
    </lineage>
</organism>
<accession>A0A8X6QZM4</accession>
<gene>
    <name evidence="2" type="ORF">NPIL_430951</name>
</gene>
<sequence length="149" mass="17135">MMMRSSKGLLSPNFSGTWEQFKKLFRAVMDIGCFNLRGFESNVVYKNVEKHSGCTSVLGIMWDLDNDTLRCCLDLKPGLVQRHLKRKFVRPIQINDIVLVGLDNLKRSDWLIGRVIDIYPGKDNQERVVKVKTKAGKLPRPVKKLYPLT</sequence>
<dbReference type="EMBL" id="BMAW01131322">
    <property type="protein sequence ID" value="GFU38966.1"/>
    <property type="molecule type" value="Genomic_DNA"/>
</dbReference>
<feature type="domain" description="DUF5641" evidence="1">
    <location>
        <begin position="81"/>
        <end position="148"/>
    </location>
</feature>
<reference evidence="2" key="1">
    <citation type="submission" date="2020-08" db="EMBL/GenBank/DDBJ databases">
        <title>Multicomponent nature underlies the extraordinary mechanical properties of spider dragline silk.</title>
        <authorList>
            <person name="Kono N."/>
            <person name="Nakamura H."/>
            <person name="Mori M."/>
            <person name="Yoshida Y."/>
            <person name="Ohtoshi R."/>
            <person name="Malay A.D."/>
            <person name="Moran D.A.P."/>
            <person name="Tomita M."/>
            <person name="Numata K."/>
            <person name="Arakawa K."/>
        </authorList>
    </citation>
    <scope>NUCLEOTIDE SEQUENCE</scope>
</reference>
<evidence type="ECO:0000313" key="2">
    <source>
        <dbReference type="EMBL" id="GFU38966.1"/>
    </source>
</evidence>
<dbReference type="InterPro" id="IPR040676">
    <property type="entry name" value="DUF5641"/>
</dbReference>
<dbReference type="Pfam" id="PF18701">
    <property type="entry name" value="DUF5641"/>
    <property type="match status" value="1"/>
</dbReference>
<dbReference type="Proteomes" id="UP000887013">
    <property type="component" value="Unassembled WGS sequence"/>
</dbReference>
<evidence type="ECO:0000259" key="1">
    <source>
        <dbReference type="Pfam" id="PF18701"/>
    </source>
</evidence>
<name>A0A8X6QZM4_NEPPI</name>
<comment type="caution">
    <text evidence="2">The sequence shown here is derived from an EMBL/GenBank/DDBJ whole genome shotgun (WGS) entry which is preliminary data.</text>
</comment>
<evidence type="ECO:0000313" key="3">
    <source>
        <dbReference type="Proteomes" id="UP000887013"/>
    </source>
</evidence>
<protein>
    <recommendedName>
        <fullName evidence="1">DUF5641 domain-containing protein</fullName>
    </recommendedName>
</protein>